<feature type="transmembrane region" description="Helical" evidence="2">
    <location>
        <begin position="56"/>
        <end position="76"/>
    </location>
</feature>
<dbReference type="Proteomes" id="UP000539313">
    <property type="component" value="Unassembled WGS sequence"/>
</dbReference>
<accession>A0A7W3RAH7</accession>
<keyword evidence="4" id="KW-1185">Reference proteome</keyword>
<keyword evidence="2" id="KW-0812">Transmembrane</keyword>
<proteinExistence type="predicted"/>
<gene>
    <name evidence="3" type="ORF">HNR21_004748</name>
</gene>
<feature type="transmembrane region" description="Helical" evidence="2">
    <location>
        <begin position="82"/>
        <end position="106"/>
    </location>
</feature>
<reference evidence="3 4" key="1">
    <citation type="submission" date="2020-08" db="EMBL/GenBank/DDBJ databases">
        <title>Sequencing the genomes of 1000 actinobacteria strains.</title>
        <authorList>
            <person name="Klenk H.-P."/>
        </authorList>
    </citation>
    <scope>NUCLEOTIDE SEQUENCE [LARGE SCALE GENOMIC DNA]</scope>
    <source>
        <strain evidence="3 4">DSM 45823</strain>
    </source>
</reference>
<evidence type="ECO:0000256" key="2">
    <source>
        <dbReference type="SAM" id="Phobius"/>
    </source>
</evidence>
<dbReference type="AlphaFoldDB" id="A0A7W3RAH7"/>
<organism evidence="3 4">
    <name type="scientific">Thermomonospora cellulosilytica</name>
    <dbReference type="NCBI Taxonomy" id="1411118"/>
    <lineage>
        <taxon>Bacteria</taxon>
        <taxon>Bacillati</taxon>
        <taxon>Actinomycetota</taxon>
        <taxon>Actinomycetes</taxon>
        <taxon>Streptosporangiales</taxon>
        <taxon>Thermomonosporaceae</taxon>
        <taxon>Thermomonospora</taxon>
    </lineage>
</organism>
<dbReference type="EMBL" id="JACJII010000001">
    <property type="protein sequence ID" value="MBA9005866.1"/>
    <property type="molecule type" value="Genomic_DNA"/>
</dbReference>
<evidence type="ECO:0000256" key="1">
    <source>
        <dbReference type="SAM" id="MobiDB-lite"/>
    </source>
</evidence>
<evidence type="ECO:0000313" key="4">
    <source>
        <dbReference type="Proteomes" id="UP000539313"/>
    </source>
</evidence>
<protein>
    <submittedName>
        <fullName evidence="3">Flp pilus assembly protein TadB</fullName>
    </submittedName>
</protein>
<name>A0A7W3RAH7_9ACTN</name>
<keyword evidence="2" id="KW-1133">Transmembrane helix</keyword>
<keyword evidence="2" id="KW-0472">Membrane</keyword>
<evidence type="ECO:0000313" key="3">
    <source>
        <dbReference type="EMBL" id="MBA9005866.1"/>
    </source>
</evidence>
<feature type="region of interest" description="Disordered" evidence="1">
    <location>
        <begin position="1"/>
        <end position="22"/>
    </location>
</feature>
<dbReference type="RefSeq" id="WP_182706924.1">
    <property type="nucleotide sequence ID" value="NZ_JACJII010000001.1"/>
</dbReference>
<sequence length="119" mass="12546">MCDGPGKNASPGYYGPADELPDGGELRSARAAYDRMLRQQRTQAGSRPDPRLASMLRGLAVWAGAVLAVVAVSLAPPVVEQIVLGVMVALIAVIVVAGAVAAASSVRHRWRSRRRDGEN</sequence>
<comment type="caution">
    <text evidence="3">The sequence shown here is derived from an EMBL/GenBank/DDBJ whole genome shotgun (WGS) entry which is preliminary data.</text>
</comment>